<organism evidence="2 3">
    <name type="scientific">Dothidotthia symphoricarpi CBS 119687</name>
    <dbReference type="NCBI Taxonomy" id="1392245"/>
    <lineage>
        <taxon>Eukaryota</taxon>
        <taxon>Fungi</taxon>
        <taxon>Dikarya</taxon>
        <taxon>Ascomycota</taxon>
        <taxon>Pezizomycotina</taxon>
        <taxon>Dothideomycetes</taxon>
        <taxon>Pleosporomycetidae</taxon>
        <taxon>Pleosporales</taxon>
        <taxon>Dothidotthiaceae</taxon>
        <taxon>Dothidotthia</taxon>
    </lineage>
</organism>
<proteinExistence type="predicted"/>
<dbReference type="GeneID" id="54411044"/>
<dbReference type="Proteomes" id="UP000799771">
    <property type="component" value="Unassembled WGS sequence"/>
</dbReference>
<name>A0A6A6A8A4_9PLEO</name>
<gene>
    <name evidence="2" type="ORF">P153DRAFT_387159</name>
</gene>
<feature type="compositionally biased region" description="Basic and acidic residues" evidence="1">
    <location>
        <begin position="103"/>
        <end position="116"/>
    </location>
</feature>
<feature type="region of interest" description="Disordered" evidence="1">
    <location>
        <begin position="88"/>
        <end position="133"/>
    </location>
</feature>
<feature type="compositionally biased region" description="Basic and acidic residues" evidence="1">
    <location>
        <begin position="124"/>
        <end position="133"/>
    </location>
</feature>
<accession>A0A6A6A8A4</accession>
<keyword evidence="3" id="KW-1185">Reference proteome</keyword>
<dbReference type="EMBL" id="ML977509">
    <property type="protein sequence ID" value="KAF2128202.1"/>
    <property type="molecule type" value="Genomic_DNA"/>
</dbReference>
<dbReference type="RefSeq" id="XP_033522591.1">
    <property type="nucleotide sequence ID" value="XM_033670612.1"/>
</dbReference>
<evidence type="ECO:0000313" key="3">
    <source>
        <dbReference type="Proteomes" id="UP000799771"/>
    </source>
</evidence>
<feature type="compositionally biased region" description="Polar residues" evidence="1">
    <location>
        <begin position="93"/>
        <end position="102"/>
    </location>
</feature>
<evidence type="ECO:0000313" key="2">
    <source>
        <dbReference type="EMBL" id="KAF2128202.1"/>
    </source>
</evidence>
<sequence length="170" mass="19812">MSNHGNRNYDDKSPIAQPERCLSYTEDDVAITANGHRVREIIPMACRPWTGQSHFDTSTSKMDNYHDHRNIPNYHDHTWRNRSEQVHDVTEKPVTSPSNEFNSTRDLKHRDDDHSHGSSCQCRGEMDRNDVSDEKFAGGRSVRESLHESLDTCFDGLGEEWRNEKRKNYH</sequence>
<reference evidence="2" key="1">
    <citation type="journal article" date="2020" name="Stud. Mycol.">
        <title>101 Dothideomycetes genomes: a test case for predicting lifestyles and emergence of pathogens.</title>
        <authorList>
            <person name="Haridas S."/>
            <person name="Albert R."/>
            <person name="Binder M."/>
            <person name="Bloem J."/>
            <person name="Labutti K."/>
            <person name="Salamov A."/>
            <person name="Andreopoulos B."/>
            <person name="Baker S."/>
            <person name="Barry K."/>
            <person name="Bills G."/>
            <person name="Bluhm B."/>
            <person name="Cannon C."/>
            <person name="Castanera R."/>
            <person name="Culley D."/>
            <person name="Daum C."/>
            <person name="Ezra D."/>
            <person name="Gonzalez J."/>
            <person name="Henrissat B."/>
            <person name="Kuo A."/>
            <person name="Liang C."/>
            <person name="Lipzen A."/>
            <person name="Lutzoni F."/>
            <person name="Magnuson J."/>
            <person name="Mondo S."/>
            <person name="Nolan M."/>
            <person name="Ohm R."/>
            <person name="Pangilinan J."/>
            <person name="Park H.-J."/>
            <person name="Ramirez L."/>
            <person name="Alfaro M."/>
            <person name="Sun H."/>
            <person name="Tritt A."/>
            <person name="Yoshinaga Y."/>
            <person name="Zwiers L.-H."/>
            <person name="Turgeon B."/>
            <person name="Goodwin S."/>
            <person name="Spatafora J."/>
            <person name="Crous P."/>
            <person name="Grigoriev I."/>
        </authorList>
    </citation>
    <scope>NUCLEOTIDE SEQUENCE</scope>
    <source>
        <strain evidence="2">CBS 119687</strain>
    </source>
</reference>
<dbReference type="AlphaFoldDB" id="A0A6A6A8A4"/>
<evidence type="ECO:0000256" key="1">
    <source>
        <dbReference type="SAM" id="MobiDB-lite"/>
    </source>
</evidence>
<protein>
    <submittedName>
        <fullName evidence="2">Uncharacterized protein</fullName>
    </submittedName>
</protein>